<accession>A0A1I8HBL4</accession>
<feature type="compositionally biased region" description="Low complexity" evidence="10">
    <location>
        <begin position="1410"/>
        <end position="1432"/>
    </location>
</feature>
<evidence type="ECO:0000256" key="9">
    <source>
        <dbReference type="ARBA" id="ARBA00023136"/>
    </source>
</evidence>
<dbReference type="PROSITE" id="PS50893">
    <property type="entry name" value="ABC_TRANSPORTER_2"/>
    <property type="match status" value="2"/>
</dbReference>
<keyword evidence="4 11" id="KW-0812">Transmembrane</keyword>
<evidence type="ECO:0000256" key="11">
    <source>
        <dbReference type="SAM" id="Phobius"/>
    </source>
</evidence>
<comment type="subcellular location">
    <subcellularLocation>
        <location evidence="1">Membrane</location>
        <topology evidence="1">Multi-pass membrane protein</topology>
    </subcellularLocation>
</comment>
<dbReference type="SMART" id="SM00382">
    <property type="entry name" value="AAA"/>
    <property type="match status" value="2"/>
</dbReference>
<dbReference type="InterPro" id="IPR026082">
    <property type="entry name" value="ABCA"/>
</dbReference>
<dbReference type="PANTHER" id="PTHR19229:SF36">
    <property type="entry name" value="ATP-BINDING CASSETTE SUB-FAMILY A MEMBER 2"/>
    <property type="match status" value="1"/>
</dbReference>
<dbReference type="InterPro" id="IPR003439">
    <property type="entry name" value="ABC_transporter-like_ATP-bd"/>
</dbReference>
<dbReference type="PROSITE" id="PS00211">
    <property type="entry name" value="ABC_TRANSPORTER_1"/>
    <property type="match status" value="1"/>
</dbReference>
<dbReference type="InterPro" id="IPR017871">
    <property type="entry name" value="ABC_transporter-like_CS"/>
</dbReference>
<feature type="transmembrane region" description="Helical" evidence="11">
    <location>
        <begin position="1042"/>
        <end position="1064"/>
    </location>
</feature>
<keyword evidence="9 11" id="KW-0472">Membrane</keyword>
<feature type="transmembrane region" description="Helical" evidence="11">
    <location>
        <begin position="698"/>
        <end position="721"/>
    </location>
</feature>
<keyword evidence="8 11" id="KW-1133">Transmembrane helix</keyword>
<dbReference type="GO" id="GO:0005319">
    <property type="term" value="F:lipid transporter activity"/>
    <property type="evidence" value="ECO:0007669"/>
    <property type="project" value="TreeGrafter"/>
</dbReference>
<reference evidence="14" key="1">
    <citation type="submission" date="2016-11" db="UniProtKB">
        <authorList>
            <consortium name="WormBaseParasite"/>
        </authorList>
    </citation>
    <scope>IDENTIFICATION</scope>
</reference>
<protein>
    <submittedName>
        <fullName evidence="14">ABC transporter domain-containing protein</fullName>
    </submittedName>
</protein>
<feature type="transmembrane region" description="Helical" evidence="11">
    <location>
        <begin position="221"/>
        <end position="245"/>
    </location>
</feature>
<dbReference type="WBParaSite" id="maker-uti_cns_0005412-snap-gene-0.1-mRNA-1">
    <property type="protein sequence ID" value="maker-uti_cns_0005412-snap-gene-0.1-mRNA-1"/>
    <property type="gene ID" value="maker-uti_cns_0005412-snap-gene-0.1"/>
</dbReference>
<dbReference type="Pfam" id="PF00005">
    <property type="entry name" value="ABC_tran"/>
    <property type="match status" value="2"/>
</dbReference>
<dbReference type="InterPro" id="IPR013525">
    <property type="entry name" value="ABC2_TM"/>
</dbReference>
<dbReference type="GO" id="GO:0140359">
    <property type="term" value="F:ABC-type transporter activity"/>
    <property type="evidence" value="ECO:0007669"/>
    <property type="project" value="InterPro"/>
</dbReference>
<evidence type="ECO:0000256" key="8">
    <source>
        <dbReference type="ARBA" id="ARBA00022989"/>
    </source>
</evidence>
<feature type="transmembrane region" description="Helical" evidence="11">
    <location>
        <begin position="297"/>
        <end position="320"/>
    </location>
</feature>
<evidence type="ECO:0000256" key="3">
    <source>
        <dbReference type="ARBA" id="ARBA00022448"/>
    </source>
</evidence>
<dbReference type="InterPro" id="IPR003593">
    <property type="entry name" value="AAA+_ATPase"/>
</dbReference>
<keyword evidence="6" id="KW-0547">Nucleotide-binding</keyword>
<dbReference type="SUPFAM" id="SSF52540">
    <property type="entry name" value="P-loop containing nucleoside triphosphate hydrolases"/>
    <property type="match status" value="2"/>
</dbReference>
<feature type="region of interest" description="Disordered" evidence="10">
    <location>
        <begin position="1536"/>
        <end position="1556"/>
    </location>
</feature>
<dbReference type="Pfam" id="PF12698">
    <property type="entry name" value="ABC2_membrane_3"/>
    <property type="match status" value="2"/>
</dbReference>
<dbReference type="GO" id="GO:0016020">
    <property type="term" value="C:membrane"/>
    <property type="evidence" value="ECO:0007669"/>
    <property type="project" value="UniProtKB-SubCell"/>
</dbReference>
<dbReference type="GO" id="GO:0016887">
    <property type="term" value="F:ATP hydrolysis activity"/>
    <property type="evidence" value="ECO:0007669"/>
    <property type="project" value="InterPro"/>
</dbReference>
<evidence type="ECO:0000256" key="5">
    <source>
        <dbReference type="ARBA" id="ARBA00022737"/>
    </source>
</evidence>
<evidence type="ECO:0000259" key="12">
    <source>
        <dbReference type="PROSITE" id="PS50893"/>
    </source>
</evidence>
<feature type="transmembrane region" description="Helical" evidence="11">
    <location>
        <begin position="251"/>
        <end position="277"/>
    </location>
</feature>
<comment type="similarity">
    <text evidence="2">Belongs to the ABC transporter superfamily. ABCA family.</text>
</comment>
<feature type="transmembrane region" description="Helical" evidence="11">
    <location>
        <begin position="976"/>
        <end position="1000"/>
    </location>
</feature>
<dbReference type="PANTHER" id="PTHR19229">
    <property type="entry name" value="ATP-BINDING CASSETTE TRANSPORTER SUBFAMILY A ABCA"/>
    <property type="match status" value="1"/>
</dbReference>
<keyword evidence="3" id="KW-0813">Transport</keyword>
<dbReference type="GO" id="GO:0005524">
    <property type="term" value="F:ATP binding"/>
    <property type="evidence" value="ECO:0007669"/>
    <property type="project" value="UniProtKB-KW"/>
</dbReference>
<evidence type="ECO:0000256" key="2">
    <source>
        <dbReference type="ARBA" id="ARBA00008869"/>
    </source>
</evidence>
<evidence type="ECO:0000256" key="7">
    <source>
        <dbReference type="ARBA" id="ARBA00022840"/>
    </source>
</evidence>
<dbReference type="Proteomes" id="UP000095280">
    <property type="component" value="Unplaced"/>
</dbReference>
<keyword evidence="13" id="KW-1185">Reference proteome</keyword>
<evidence type="ECO:0000256" key="1">
    <source>
        <dbReference type="ARBA" id="ARBA00004141"/>
    </source>
</evidence>
<keyword evidence="5" id="KW-0677">Repeat</keyword>
<dbReference type="InterPro" id="IPR027417">
    <property type="entry name" value="P-loop_NTPase"/>
</dbReference>
<proteinExistence type="inferred from homology"/>
<feature type="transmembrane region" description="Helical" evidence="11">
    <location>
        <begin position="138"/>
        <end position="163"/>
    </location>
</feature>
<organism evidence="13 14">
    <name type="scientific">Macrostomum lignano</name>
    <dbReference type="NCBI Taxonomy" id="282301"/>
    <lineage>
        <taxon>Eukaryota</taxon>
        <taxon>Metazoa</taxon>
        <taxon>Spiralia</taxon>
        <taxon>Lophotrochozoa</taxon>
        <taxon>Platyhelminthes</taxon>
        <taxon>Rhabditophora</taxon>
        <taxon>Macrostomorpha</taxon>
        <taxon>Macrostomida</taxon>
        <taxon>Macrostomidae</taxon>
        <taxon>Macrostomum</taxon>
    </lineage>
</organism>
<evidence type="ECO:0000313" key="13">
    <source>
        <dbReference type="Proteomes" id="UP000095280"/>
    </source>
</evidence>
<feature type="domain" description="ABC transporter" evidence="12">
    <location>
        <begin position="1106"/>
        <end position="1326"/>
    </location>
</feature>
<name>A0A1I8HBL4_9PLAT</name>
<feature type="transmembrane region" description="Helical" evidence="11">
    <location>
        <begin position="907"/>
        <end position="928"/>
    </location>
</feature>
<keyword evidence="7" id="KW-0067">ATP-binding</keyword>
<feature type="region of interest" description="Disordered" evidence="10">
    <location>
        <begin position="1495"/>
        <end position="1523"/>
    </location>
</feature>
<feature type="compositionally biased region" description="Polar residues" evidence="10">
    <location>
        <begin position="1463"/>
        <end position="1474"/>
    </location>
</feature>
<evidence type="ECO:0000256" key="10">
    <source>
        <dbReference type="SAM" id="MobiDB-lite"/>
    </source>
</evidence>
<evidence type="ECO:0000256" key="4">
    <source>
        <dbReference type="ARBA" id="ARBA00022692"/>
    </source>
</evidence>
<feature type="transmembrane region" description="Helical" evidence="11">
    <location>
        <begin position="1012"/>
        <end position="1030"/>
    </location>
</feature>
<feature type="domain" description="ABC transporter" evidence="12">
    <location>
        <begin position="362"/>
        <end position="581"/>
    </location>
</feature>
<dbReference type="Gene3D" id="3.40.50.300">
    <property type="entry name" value="P-loop containing nucleotide triphosphate hydrolases"/>
    <property type="match status" value="2"/>
</dbReference>
<evidence type="ECO:0000313" key="14">
    <source>
        <dbReference type="WBParaSite" id="maker-uti_cns_0005412-snap-gene-0.1-mRNA-1"/>
    </source>
</evidence>
<evidence type="ECO:0000256" key="6">
    <source>
        <dbReference type="ARBA" id="ARBA00022741"/>
    </source>
</evidence>
<feature type="transmembrane region" description="Helical" evidence="11">
    <location>
        <begin position="183"/>
        <end position="209"/>
    </location>
</feature>
<feature type="transmembrane region" description="Helical" evidence="11">
    <location>
        <begin position="940"/>
        <end position="964"/>
    </location>
</feature>
<dbReference type="CDD" id="cd03263">
    <property type="entry name" value="ABC_subfamily_A"/>
    <property type="match status" value="2"/>
</dbReference>
<feature type="region of interest" description="Disordered" evidence="10">
    <location>
        <begin position="1405"/>
        <end position="1446"/>
    </location>
</feature>
<sequence length="1899" mass="209599">VWIITPPGSSQYDAGLQAALSENRLLAVIDFENLSSSRRRRDVAPGSSGLPAHVKYTIRMSYGTLYQTNTLMSYPEIYEKTLQLYVRFGLSTRLRSDSGVHRSDDCSDADWARHATAQQTKQMPTPAFRKKDSMLRSFGLAILPISTIFMWLAPLAIAIQQIMYDREHSLEIPLFLMGLRPSIHFLQWFLVQLLNMLILSVIITIACVYGGLLSGTDPSIIFVLFGLFSFSSLGFGYMVSAFFITSSVACVIALLIYLLMFVPFVFLSYLHIGGTALQALANSKVHWSDIMKETYGIQVYGSFLALALDGVVYFLVGWYFRNVLPGKHGVPQSPLFFLTARYWGCDSSRKKSDTSSAAGAVVELKNVNKKFGSKQAVQNLNLKLQENETTILLGPNGAGKSTTINMITGLISCDSGKITVNGLNVSTSFYKLRSSIGFCPQHNVYYDDLSVKQNLAYFGALKGCSKSELEDMLRWLRLYKVRNVAVQKLSGGQKTAFVNRPCPSLVILDEPTASVDPDARRTIWELIKAHRCTTLICTHDMQEAEILGDHVAVMKDGCIVDSQSYQNLFENCRYTINISSESPQALAEELSAQNLNTSEPAINERHKKVQLTCPKEGRVMASLTYGLDRLKTAKQFVTWFSITCSTISDYFNDIIFGKEVIQDSPQSIQYQKRAGKPSTGVKIGALFGKRFHHAKRSWISYIGMLILPCVFIVFTMGSTLLRPSFSQESAKLLLTPTIYGPGAVTFLYQDAGFPMKEAVRSSLARPPGIGTVCMPARKPRQDSFLHCPLQRNNFTAAELAKYATYRNCSCDKSSHYECVDEYSKANQRWGGLELQSNSSVIWFDNRGYHTLPSYLNAYSNTMLRMFVATSNYSNYSSDYGISTYNHPLPMQRSQLNTETFDLAIKDAGLAMCIVFALCFVPASISLTVSNERFSGEQVHLRLYGVGIPTYWLTSFVWDILMYLLPLELMMRSPAGGFLLSFFILFVGIVLFSLLLLLQFYVNFTDKELTLQILTYVFMALPSFSLGNGVYSASTPIRSPWLWLDPHAIAMGVGCVVFLLINILIDIRCRGRNRQARLSYLTDGGSDVGVQEEFDRVNSGACRQDPIQLTGLGMTFRTVRGFRIHALDNLTMSVAEGTCLGLLGPNGSGKSTTFNILTRQLNGYSGYCSIEGLGYCPQSNPLDKEMTVTETLVFYARLLGLSSKDQDVQLEQLISALRLPPNKVTKALSGGQRRKLSVAIAFLGAPRCILLDEPSAGLDAVSRAALKQLVRCVVSQGSCVLFTSHCMEEVEGVCDRVAILIGGRLRAIGSMDELKEQLGRSFTLTVRGSRDDKEQLTKYLQKRVSKCRMSAAGVSEYAVPITTKLHEIFEAMEKCAQDSLCSEYTVKQTTLEQVFLELCSHQTDSWREEGSASGSGSQPSGSSDSPPSSSAGSTALMKRSSSWKQSIDSRDGLDYNLDLDKSGTMRSASQGEGSERTNIYKTVMYDLERGPNAYKYKWSGTDPEPTIPQEGEELRRGSHSRTSWTKTRSIVAIPAGETQRRNRTRATESSGRKARPTDPLRDLLRELLEEENSSTGFKRVVHPFFPSSPRPCAVHNSRTCNGSRQQLVAMQPARVAFRAAGQKAALDGPGVERDVGLRARASAHAERRAQHRRVRGVQLVLQSIRQSPGLRVVEQISLYDCPKQLSPGRVIQSLRSQHPVNRAADSRRLQAAAPRRLTTVQDASDGTGRRVRGGSSTSEFAAFAARSESLSGCADAVRTARARLLLRDADSPRSGAARSPTAAATVEHRDGCALSRLDRLLDQPSNGCLATEAARAEATLRQLRQLLPRPAVPLAESFGFQRNLLAWPLARNLLGPDGGAPADRTGHLLRLADLCEAAFRQSAPPAAPAAARIAAAGGRR</sequence>
<feature type="region of interest" description="Disordered" evidence="10">
    <location>
        <begin position="1455"/>
        <end position="1474"/>
    </location>
</feature>